<organism evidence="2 3">
    <name type="scientific">Devosia geojensis</name>
    <dbReference type="NCBI Taxonomy" id="443610"/>
    <lineage>
        <taxon>Bacteria</taxon>
        <taxon>Pseudomonadati</taxon>
        <taxon>Pseudomonadota</taxon>
        <taxon>Alphaproteobacteria</taxon>
        <taxon>Hyphomicrobiales</taxon>
        <taxon>Devosiaceae</taxon>
        <taxon>Devosia</taxon>
    </lineage>
</organism>
<dbReference type="InterPro" id="IPR013022">
    <property type="entry name" value="Xyl_isomerase-like_TIM-brl"/>
</dbReference>
<dbReference type="Gene3D" id="3.20.20.150">
    <property type="entry name" value="Divalent-metal-dependent TIM barrel enzymes"/>
    <property type="match status" value="1"/>
</dbReference>
<accession>A0A0F5FTN9</accession>
<dbReference type="PANTHER" id="PTHR12110">
    <property type="entry name" value="HYDROXYPYRUVATE ISOMERASE"/>
    <property type="match status" value="1"/>
</dbReference>
<dbReference type="PATRIC" id="fig|443610.3.peg.623"/>
<dbReference type="InterPro" id="IPR036237">
    <property type="entry name" value="Xyl_isomerase-like_sf"/>
</dbReference>
<dbReference type="RefSeq" id="WP_046108884.1">
    <property type="nucleotide sequence ID" value="NZ_JZEX01000113.1"/>
</dbReference>
<gene>
    <name evidence="2" type="ORF">VE25_12055</name>
</gene>
<dbReference type="EMBL" id="JZEX01000113">
    <property type="protein sequence ID" value="KKB11527.1"/>
    <property type="molecule type" value="Genomic_DNA"/>
</dbReference>
<dbReference type="InterPro" id="IPR050312">
    <property type="entry name" value="IolE/XylAMocC-like"/>
</dbReference>
<dbReference type="Proteomes" id="UP000033632">
    <property type="component" value="Unassembled WGS sequence"/>
</dbReference>
<dbReference type="SUPFAM" id="SSF51658">
    <property type="entry name" value="Xylose isomerase-like"/>
    <property type="match status" value="1"/>
</dbReference>
<dbReference type="PANTHER" id="PTHR12110:SF41">
    <property type="entry name" value="INOSOSE DEHYDRATASE"/>
    <property type="match status" value="1"/>
</dbReference>
<name>A0A0F5FTN9_9HYPH</name>
<keyword evidence="3" id="KW-1185">Reference proteome</keyword>
<reference evidence="2 3" key="1">
    <citation type="submission" date="2015-03" db="EMBL/GenBank/DDBJ databases">
        <authorList>
            <person name="Hassan Y.I."/>
            <person name="Lepp D."/>
            <person name="Li X.-Z."/>
            <person name="Zhou T."/>
        </authorList>
    </citation>
    <scope>NUCLEOTIDE SEQUENCE [LARGE SCALE GENOMIC DNA]</scope>
    <source>
        <strain evidence="2 3">BD-c194</strain>
    </source>
</reference>
<comment type="caution">
    <text evidence="2">The sequence shown here is derived from an EMBL/GenBank/DDBJ whole genome shotgun (WGS) entry which is preliminary data.</text>
</comment>
<sequence>MDLSFQLYSARNFPPLDDFLGKLAALGYTQVEGFGGLYSDPAAFAELLRKHGLTMPTGHFGPDLLKDKAATLKIAETIGVKTIFAPHINRELFGNSDAKWTEFAETLAGFAQTYKAEGYGFGWHNHHFEFWKTEDGSTPMEIILNTGADLEWEMDVAWVAKGGEDPRSWMDRYGDRITAVHVKDIAPEGENADEDGWADVGYGIMDWNNLINDVKAKTKAKYFVAEHDNPSDAERFARRSIETAKAWK</sequence>
<evidence type="ECO:0000313" key="2">
    <source>
        <dbReference type="EMBL" id="KKB11527.1"/>
    </source>
</evidence>
<proteinExistence type="predicted"/>
<dbReference type="Pfam" id="PF01261">
    <property type="entry name" value="AP_endonuc_2"/>
    <property type="match status" value="1"/>
</dbReference>
<dbReference type="GO" id="GO:0016853">
    <property type="term" value="F:isomerase activity"/>
    <property type="evidence" value="ECO:0007669"/>
    <property type="project" value="UniProtKB-KW"/>
</dbReference>
<dbReference type="STRING" id="443610.VE25_12055"/>
<protein>
    <submittedName>
        <fullName evidence="2">Xylose isomerase</fullName>
    </submittedName>
</protein>
<evidence type="ECO:0000259" key="1">
    <source>
        <dbReference type="Pfam" id="PF01261"/>
    </source>
</evidence>
<dbReference type="OrthoDB" id="9798407at2"/>
<evidence type="ECO:0000313" key="3">
    <source>
        <dbReference type="Proteomes" id="UP000033632"/>
    </source>
</evidence>
<feature type="domain" description="Xylose isomerase-like TIM barrel" evidence="1">
    <location>
        <begin position="22"/>
        <end position="243"/>
    </location>
</feature>
<dbReference type="AlphaFoldDB" id="A0A0F5FTN9"/>
<keyword evidence="2" id="KW-0413">Isomerase</keyword>